<name>A0A1I1DZ03_BREAD</name>
<evidence type="ECO:0000256" key="1">
    <source>
        <dbReference type="SAM" id="SignalP"/>
    </source>
</evidence>
<keyword evidence="1" id="KW-0732">Signal</keyword>
<dbReference type="Proteomes" id="UP000240042">
    <property type="component" value="Unassembled WGS sequence"/>
</dbReference>
<dbReference type="RefSeq" id="WP_092318781.1">
    <property type="nucleotide sequence ID" value="NZ_FOKY01000004.1"/>
</dbReference>
<feature type="signal peptide" evidence="1">
    <location>
        <begin position="1"/>
        <end position="22"/>
    </location>
</feature>
<keyword evidence="3" id="KW-1185">Reference proteome</keyword>
<proteinExistence type="predicted"/>
<accession>A0A1I1DZ03</accession>
<evidence type="ECO:0000313" key="3">
    <source>
        <dbReference type="Proteomes" id="UP000240042"/>
    </source>
</evidence>
<evidence type="ECO:0008006" key="4">
    <source>
        <dbReference type="Google" id="ProtNLM"/>
    </source>
</evidence>
<dbReference type="AlphaFoldDB" id="A0A1I1DZ03"/>
<dbReference type="EMBL" id="FOKY01000004">
    <property type="protein sequence ID" value="SFB77960.1"/>
    <property type="molecule type" value="Genomic_DNA"/>
</dbReference>
<evidence type="ECO:0000313" key="2">
    <source>
        <dbReference type="EMBL" id="SFB77960.1"/>
    </source>
</evidence>
<reference evidence="3" key="1">
    <citation type="submission" date="2016-10" db="EMBL/GenBank/DDBJ databases">
        <authorList>
            <person name="Varghese N."/>
            <person name="Submissions S."/>
        </authorList>
    </citation>
    <scope>NUCLEOTIDE SEQUENCE [LARGE SCALE GENOMIC DNA]</scope>
    <source>
        <strain evidence="3">ATCC 43811</strain>
    </source>
</reference>
<sequence length="516" mass="59021">MKIIKYLTFLFGIFICFASVYAQGNATFLPGDNIIQQGDALRPQESSVPDAQLYLPETFEQTDILPPLHRLADIPVPPSPKKPSIIRAGFNIGAQYGQFDTLPYSDIFFSPYMQIAWFYMSYDIPLRFDWTSAFVTALWTTKAALVSKITFDFQYSSMKTNTIFQRIGISVVTNQSISIGHGRFFYDYHPNLFGPYEVFKTLSFQMDATYIGFNYLLANIAQPDLMAIELYAKPLSGIKNPRAQFLKDLKLYFVYGTDLDPFQSFSPGLYLFSPSSNPFPFNMIEAGVEFQLAQKKNIFDFMLYVDYTHIFGGSSSINADFTIPSGSGLTGGFLMMFSQIVPIRFEVSQAFGSWQPRWVNEFYYIDRPNVNQDGVIRLPKVQTTIPNLTYYNASLGVQLLKQNVFINLEIYGDFKLNDMWFKASLDMGQELLKFFTVGISWTVRNILKQGLGYSPNNTILEISARYHMLPNMTWELLWKQSGMMESIFTETTSGNLVHTIDAKQFIFIGANFSYRY</sequence>
<protein>
    <recommendedName>
        <fullName evidence="4">Capsule assembly protein Wzi</fullName>
    </recommendedName>
</protein>
<dbReference type="STRING" id="34097.SAMN02745150_00751"/>
<feature type="chain" id="PRO_5015156929" description="Capsule assembly protein Wzi" evidence="1">
    <location>
        <begin position="23"/>
        <end position="516"/>
    </location>
</feature>
<organism evidence="2 3">
    <name type="scientific">Brevinema andersonii</name>
    <dbReference type="NCBI Taxonomy" id="34097"/>
    <lineage>
        <taxon>Bacteria</taxon>
        <taxon>Pseudomonadati</taxon>
        <taxon>Spirochaetota</taxon>
        <taxon>Spirochaetia</taxon>
        <taxon>Brevinematales</taxon>
        <taxon>Brevinemataceae</taxon>
        <taxon>Brevinema</taxon>
    </lineage>
</organism>
<gene>
    <name evidence="2" type="ORF">SAMN02745150_00751</name>
</gene>